<dbReference type="InterPro" id="IPR019428">
    <property type="entry name" value="7TM_GPCR_serpentine_rcpt_Str"/>
</dbReference>
<dbReference type="STRING" id="1611254.A0A2G5TL05"/>
<dbReference type="OrthoDB" id="5826460at2759"/>
<comment type="caution">
    <text evidence="2">The sequence shown here is derived from an EMBL/GenBank/DDBJ whole genome shotgun (WGS) entry which is preliminary data.</text>
</comment>
<protein>
    <recommendedName>
        <fullName evidence="4">G-protein coupled receptors family 1 profile domain-containing protein</fullName>
    </recommendedName>
</protein>
<dbReference type="GO" id="GO:0038022">
    <property type="term" value="F:G protein-coupled olfactory receptor activity"/>
    <property type="evidence" value="ECO:0007669"/>
    <property type="project" value="TreeGrafter"/>
</dbReference>
<feature type="transmembrane region" description="Helical" evidence="1">
    <location>
        <begin position="201"/>
        <end position="223"/>
    </location>
</feature>
<dbReference type="EMBL" id="PDUG01000005">
    <property type="protein sequence ID" value="PIC27970.1"/>
    <property type="molecule type" value="Genomic_DNA"/>
</dbReference>
<evidence type="ECO:0000313" key="2">
    <source>
        <dbReference type="EMBL" id="PIC27970.1"/>
    </source>
</evidence>
<dbReference type="SUPFAM" id="SSF81321">
    <property type="entry name" value="Family A G protein-coupled receptor-like"/>
    <property type="match status" value="1"/>
</dbReference>
<organism evidence="2 3">
    <name type="scientific">Caenorhabditis nigoni</name>
    <dbReference type="NCBI Taxonomy" id="1611254"/>
    <lineage>
        <taxon>Eukaryota</taxon>
        <taxon>Metazoa</taxon>
        <taxon>Ecdysozoa</taxon>
        <taxon>Nematoda</taxon>
        <taxon>Chromadorea</taxon>
        <taxon>Rhabditida</taxon>
        <taxon>Rhabditina</taxon>
        <taxon>Rhabditomorpha</taxon>
        <taxon>Rhabditoidea</taxon>
        <taxon>Rhabditidae</taxon>
        <taxon>Peloderinae</taxon>
        <taxon>Caenorhabditis</taxon>
    </lineage>
</organism>
<keyword evidence="1" id="KW-1133">Transmembrane helix</keyword>
<keyword evidence="1" id="KW-0812">Transmembrane</keyword>
<feature type="transmembrane region" description="Helical" evidence="1">
    <location>
        <begin position="273"/>
        <end position="293"/>
    </location>
</feature>
<dbReference type="Pfam" id="PF10326">
    <property type="entry name" value="7TM_GPCR_Str"/>
    <property type="match status" value="1"/>
</dbReference>
<gene>
    <name evidence="2" type="primary">Cnig_chr_V.g20048</name>
    <name evidence="2" type="ORF">B9Z55_020048</name>
</gene>
<proteinExistence type="predicted"/>
<reference evidence="3" key="1">
    <citation type="submission" date="2017-10" db="EMBL/GenBank/DDBJ databases">
        <title>Rapid genome shrinkage in a self-fertile nematode reveals novel sperm competition proteins.</title>
        <authorList>
            <person name="Yin D."/>
            <person name="Schwarz E.M."/>
            <person name="Thomas C.G."/>
            <person name="Felde R.L."/>
            <person name="Korf I.F."/>
            <person name="Cutter A.D."/>
            <person name="Schartner C.M."/>
            <person name="Ralston E.J."/>
            <person name="Meyer B.J."/>
            <person name="Haag E.S."/>
        </authorList>
    </citation>
    <scope>NUCLEOTIDE SEQUENCE [LARGE SCALE GENOMIC DNA]</scope>
    <source>
        <strain evidence="3">JU1422</strain>
    </source>
</reference>
<evidence type="ECO:0000313" key="3">
    <source>
        <dbReference type="Proteomes" id="UP000230233"/>
    </source>
</evidence>
<sequence>MSARWMLDCVYRSERFGMVIASFSNITLLGLLAFKASSSYGAYRNLMIAYTIVEVIYSFLSFWTEMAALSTDKAYVVFSYYHGYVDRSIAPFFLVDFCGIYFTLLLLLVVHFIYRYFVVCDFQKLDYFKGYRLGFWVVGCAISGFGSGFLKVFTFPENEQFSNELRDDFMEFYNLTMDQVVYNGPSFYVCDEFGECEKPLAVWATTLYLTAALFVSVFIMLFCGFQSTQKLNVKTSSTSARTSAIPIVFMYIPIILLFMTPMFHLGFGPFVNFAMATIAIYPPIDQFAIIYVIRDFRNAIHDFFTCKKKTISPQASGAFTTSRLSVKSNI</sequence>
<dbReference type="AlphaFoldDB" id="A0A2G5TL05"/>
<evidence type="ECO:0000256" key="1">
    <source>
        <dbReference type="SAM" id="Phobius"/>
    </source>
</evidence>
<feature type="transmembrane region" description="Helical" evidence="1">
    <location>
        <begin position="16"/>
        <end position="34"/>
    </location>
</feature>
<dbReference type="Proteomes" id="UP000230233">
    <property type="component" value="Chromosome V"/>
</dbReference>
<accession>A0A2G5TL05</accession>
<dbReference type="PANTHER" id="PTHR22943:SF76">
    <property type="entry name" value="SEVEN TM RECEPTOR"/>
    <property type="match status" value="1"/>
</dbReference>
<feature type="transmembrane region" description="Helical" evidence="1">
    <location>
        <begin position="46"/>
        <end position="69"/>
    </location>
</feature>
<evidence type="ECO:0008006" key="4">
    <source>
        <dbReference type="Google" id="ProtNLM"/>
    </source>
</evidence>
<dbReference type="GO" id="GO:0042048">
    <property type="term" value="P:olfactory behavior"/>
    <property type="evidence" value="ECO:0007669"/>
    <property type="project" value="TreeGrafter"/>
</dbReference>
<dbReference type="PANTHER" id="PTHR22943">
    <property type="entry name" value="7-TRANSMEMBRANE DOMAIN RECEPTOR C.ELEGANS"/>
    <property type="match status" value="1"/>
</dbReference>
<feature type="transmembrane region" description="Helical" evidence="1">
    <location>
        <begin position="133"/>
        <end position="153"/>
    </location>
</feature>
<feature type="transmembrane region" description="Helical" evidence="1">
    <location>
        <begin position="244"/>
        <end position="267"/>
    </location>
</feature>
<keyword evidence="1" id="KW-0472">Membrane</keyword>
<name>A0A2G5TL05_9PELO</name>
<dbReference type="GO" id="GO:0005886">
    <property type="term" value="C:plasma membrane"/>
    <property type="evidence" value="ECO:0007669"/>
    <property type="project" value="TreeGrafter"/>
</dbReference>
<keyword evidence="3" id="KW-1185">Reference proteome</keyword>
<feature type="transmembrane region" description="Helical" evidence="1">
    <location>
        <begin position="89"/>
        <end position="113"/>
    </location>
</feature>